<dbReference type="EMBL" id="JAVLET010000004">
    <property type="protein sequence ID" value="KAL0470641.1"/>
    <property type="molecule type" value="Genomic_DNA"/>
</dbReference>
<dbReference type="Proteomes" id="UP001451303">
    <property type="component" value="Unassembled WGS sequence"/>
</dbReference>
<reference evidence="1 2" key="1">
    <citation type="submission" date="2023-09" db="EMBL/GenBank/DDBJ databases">
        <title>Multi-omics analysis of a traditional fermented food reveals byproduct-associated fungal strains for waste-to-food upcycling.</title>
        <authorList>
            <consortium name="Lawrence Berkeley National Laboratory"/>
            <person name="Rekdal V.M."/>
            <person name="Villalobos-Escobedo J.M."/>
            <person name="Rodriguez-Valeron N."/>
            <person name="Garcia M.O."/>
            <person name="Vasquez D.P."/>
            <person name="Damayanti I."/>
            <person name="Sorensen P.M."/>
            <person name="Baidoo E.E."/>
            <person name="De Carvalho A.C."/>
            <person name="Riley R."/>
            <person name="Lipzen A."/>
            <person name="He G."/>
            <person name="Yan M."/>
            <person name="Haridas S."/>
            <person name="Daum C."/>
            <person name="Yoshinaga Y."/>
            <person name="Ng V."/>
            <person name="Grigoriev I.V."/>
            <person name="Munk R."/>
            <person name="Nuraida L."/>
            <person name="Wijaya C.H."/>
            <person name="Morales P.-C."/>
            <person name="Keasling J.D."/>
        </authorList>
    </citation>
    <scope>NUCLEOTIDE SEQUENCE [LARGE SCALE GENOMIC DNA]</scope>
    <source>
        <strain evidence="1 2">FGSC 2613</strain>
    </source>
</reference>
<protein>
    <submittedName>
        <fullName evidence="1">Uncharacterized protein</fullName>
    </submittedName>
</protein>
<keyword evidence="2" id="KW-1185">Reference proteome</keyword>
<accession>A0ABR3DDA1</accession>
<gene>
    <name evidence="1" type="ORF">QR685DRAFT_440650</name>
</gene>
<sequence>MYVSDVIVHSIGRNAITAGSLERKRVRCCVDLGGWLWPWRSRTNGGYWIRTSRSGSLPSAGSRSAALWVPVSRRHPPSRLPQPDKVHRTLPRLASCPTIFQLLSLRTRTTAGCYWLAPRCRTISGMRVRSPPYDFCSTPSVLHPSPAVGPFEVPQRERAVDNRTGRSTLSTISSSLDRHPRRESSMFLDLSRRRRRWAGAGMPFVRRTRQTGWRGAAGLTILCHAIQHFLLANSQRQPRRTLISDSTLHLCVSLCFMLPHPPPFRHDMMAFAT</sequence>
<evidence type="ECO:0000313" key="2">
    <source>
        <dbReference type="Proteomes" id="UP001451303"/>
    </source>
</evidence>
<evidence type="ECO:0000313" key="1">
    <source>
        <dbReference type="EMBL" id="KAL0470641.1"/>
    </source>
</evidence>
<organism evidence="1 2">
    <name type="scientific">Neurospora intermedia</name>
    <dbReference type="NCBI Taxonomy" id="5142"/>
    <lineage>
        <taxon>Eukaryota</taxon>
        <taxon>Fungi</taxon>
        <taxon>Dikarya</taxon>
        <taxon>Ascomycota</taxon>
        <taxon>Pezizomycotina</taxon>
        <taxon>Sordariomycetes</taxon>
        <taxon>Sordariomycetidae</taxon>
        <taxon>Sordariales</taxon>
        <taxon>Sordariaceae</taxon>
        <taxon>Neurospora</taxon>
    </lineage>
</organism>
<proteinExistence type="predicted"/>
<comment type="caution">
    <text evidence="1">The sequence shown here is derived from an EMBL/GenBank/DDBJ whole genome shotgun (WGS) entry which is preliminary data.</text>
</comment>
<name>A0ABR3DDA1_NEUIN</name>